<feature type="compositionally biased region" description="Polar residues" evidence="1">
    <location>
        <begin position="120"/>
        <end position="146"/>
    </location>
</feature>
<evidence type="ECO:0000256" key="1">
    <source>
        <dbReference type="SAM" id="MobiDB-lite"/>
    </source>
</evidence>
<evidence type="ECO:0000313" key="2">
    <source>
        <dbReference type="EMBL" id="MEK0187617.1"/>
    </source>
</evidence>
<sequence length="381" mass="43007">KLKMGDESLKDLGINLSNEFQSLLCNYTSGWLTDNLLSREDWAEIALLYQETERFEGVINESKVWEKLLTTGFIPPDLGSSNNINLGEETTSDDRPKIHPYLETWRRYESLVNPDRPIPTANSQSSYAKRRSPSLSLGDTSSKPQVISQRVVAPGEGEKNHPVAEIPLVDTRINPRDLGFDESDAEGGDRVLSQELAFSKSDSDQTSEFLPVVDEPREIKTQLAQNVNLPNLDKATEKTEHIQRNFAQNSLGMKGLKDLSAFLVSQPNQEHIIEADLLSKSSSENLLFSESELADYQMETSEKISDFSDVSEDFVAAKGGWLEAQESEVENRTKIADDSRNRYAMVEASLHSDRHPELEMETILEAIAQEINREYRRFYGE</sequence>
<comment type="caution">
    <text evidence="2">The sequence shown here is derived from an EMBL/GenBank/DDBJ whole genome shotgun (WGS) entry which is preliminary data.</text>
</comment>
<accession>A0ABU8YT32</accession>
<reference evidence="2 3" key="1">
    <citation type="journal article" date="2020" name="Harmful Algae">
        <title>Molecular and morphological characterization of a novel dihydroanatoxin-a producing Microcoleus species (cyanobacteria) from the Russian River, California, USA.</title>
        <authorList>
            <person name="Conklin K.Y."/>
            <person name="Stancheva R."/>
            <person name="Otten T.G."/>
            <person name="Fadness R."/>
            <person name="Boyer G.L."/>
            <person name="Read B."/>
            <person name="Zhang X."/>
            <person name="Sheath R.G."/>
        </authorList>
    </citation>
    <scope>NUCLEOTIDE SEQUENCE [LARGE SCALE GENOMIC DNA]</scope>
    <source>
        <strain evidence="2 3">PTRS2</strain>
    </source>
</reference>
<feature type="non-terminal residue" evidence="2">
    <location>
        <position position="1"/>
    </location>
</feature>
<evidence type="ECO:0000313" key="3">
    <source>
        <dbReference type="Proteomes" id="UP001384579"/>
    </source>
</evidence>
<feature type="region of interest" description="Disordered" evidence="1">
    <location>
        <begin position="113"/>
        <end position="146"/>
    </location>
</feature>
<dbReference type="EMBL" id="JBBLXS010000396">
    <property type="protein sequence ID" value="MEK0187617.1"/>
    <property type="molecule type" value="Genomic_DNA"/>
</dbReference>
<dbReference type="RefSeq" id="WP_340541851.1">
    <property type="nucleotide sequence ID" value="NZ_JBBLXS010000396.1"/>
</dbReference>
<name>A0ABU8YT32_9CYAN</name>
<protein>
    <submittedName>
        <fullName evidence="2">Uncharacterized protein</fullName>
    </submittedName>
</protein>
<gene>
    <name evidence="2" type="ORF">WMG39_22595</name>
</gene>
<keyword evidence="3" id="KW-1185">Reference proteome</keyword>
<dbReference type="Proteomes" id="UP001384579">
    <property type="component" value="Unassembled WGS sequence"/>
</dbReference>
<proteinExistence type="predicted"/>
<organism evidence="2 3">
    <name type="scientific">Microcoleus anatoxicus PTRS2</name>
    <dbReference type="NCBI Taxonomy" id="2705321"/>
    <lineage>
        <taxon>Bacteria</taxon>
        <taxon>Bacillati</taxon>
        <taxon>Cyanobacteriota</taxon>
        <taxon>Cyanophyceae</taxon>
        <taxon>Oscillatoriophycideae</taxon>
        <taxon>Oscillatoriales</taxon>
        <taxon>Microcoleaceae</taxon>
        <taxon>Microcoleus</taxon>
        <taxon>Microcoleus anatoxicus</taxon>
    </lineage>
</organism>